<dbReference type="AlphaFoldDB" id="A0A0V0R676"/>
<dbReference type="InParanoid" id="A0A0V0R676"/>
<proteinExistence type="predicted"/>
<sequence length="206" mass="24807">MQNSIQNKSIIHDPQISSKDLENLLQQLLQHDQVIYDQTSQQEQQKSKFEEFYQRSLKFQQKKLESIQESIKQNWIKQHQELQQKPQISKKSDLLAKSMNYVPVHKRSNEYQKQKQEKLKNIEKQQEFQEKVESLQFPYSPEIMTSQTYQPSDLSQNLSQTQNQFYQNQLKWKQQKEHKLKILKKILINETLFTVKIINQALKLSE</sequence>
<organism evidence="1 2">
    <name type="scientific">Pseudocohnilembus persalinus</name>
    <name type="common">Ciliate</name>
    <dbReference type="NCBI Taxonomy" id="266149"/>
    <lineage>
        <taxon>Eukaryota</taxon>
        <taxon>Sar</taxon>
        <taxon>Alveolata</taxon>
        <taxon>Ciliophora</taxon>
        <taxon>Intramacronucleata</taxon>
        <taxon>Oligohymenophorea</taxon>
        <taxon>Scuticociliatia</taxon>
        <taxon>Philasterida</taxon>
        <taxon>Pseudocohnilembidae</taxon>
        <taxon>Pseudocohnilembus</taxon>
    </lineage>
</organism>
<gene>
    <name evidence="1" type="ORF">PPERSA_08405</name>
</gene>
<dbReference type="EMBL" id="LDAU01000040">
    <property type="protein sequence ID" value="KRX10002.1"/>
    <property type="molecule type" value="Genomic_DNA"/>
</dbReference>
<evidence type="ECO:0000313" key="2">
    <source>
        <dbReference type="Proteomes" id="UP000054937"/>
    </source>
</evidence>
<protein>
    <submittedName>
        <fullName evidence="1">Uncharacterized protein</fullName>
    </submittedName>
</protein>
<evidence type="ECO:0000313" key="1">
    <source>
        <dbReference type="EMBL" id="KRX10002.1"/>
    </source>
</evidence>
<reference evidence="1 2" key="1">
    <citation type="journal article" date="2015" name="Sci. Rep.">
        <title>Genome of the facultative scuticociliatosis pathogen Pseudocohnilembus persalinus provides insight into its virulence through horizontal gene transfer.</title>
        <authorList>
            <person name="Xiong J."/>
            <person name="Wang G."/>
            <person name="Cheng J."/>
            <person name="Tian M."/>
            <person name="Pan X."/>
            <person name="Warren A."/>
            <person name="Jiang C."/>
            <person name="Yuan D."/>
            <person name="Miao W."/>
        </authorList>
    </citation>
    <scope>NUCLEOTIDE SEQUENCE [LARGE SCALE GENOMIC DNA]</scope>
    <source>
        <strain evidence="1">36N120E</strain>
    </source>
</reference>
<dbReference type="Proteomes" id="UP000054937">
    <property type="component" value="Unassembled WGS sequence"/>
</dbReference>
<accession>A0A0V0R676</accession>
<keyword evidence="2" id="KW-1185">Reference proteome</keyword>
<name>A0A0V0R676_PSEPJ</name>
<comment type="caution">
    <text evidence="1">The sequence shown here is derived from an EMBL/GenBank/DDBJ whole genome shotgun (WGS) entry which is preliminary data.</text>
</comment>